<sequence length="581" mass="63736">MEDKNPCFYVLLLLNVMAVSSYLQFVVPGVTHADSSPVHVSQLPSGPYPYWPNRTVDGNFSQSIRACLYTAAQTSISEAWLRIDLQTVKSMKSVKFWYRNDRGSAPLNTERLRGYSIRVSNTSDVSLGSTDACFTDDRSAILSTVIQEECKRTARYVWFYQLNRTESQFYPPILEICEVQIFGCETGTYDVSCSKTCSHCKNSETCDIDTGECDGNGCALPGFKSPMCSECISGLYGNECNFNCSQFCHDQLCYQTTGECVNGCEDGYIGGLCKTRCPNGYFGRKCLETCGKCLDDQTCDNVNGTCMDGCNEGFKGDLCKTACSPGEYGRNCQFRCSDHCHNNEVCNPFFGNCSKCENGFQNAKCNEQCDDGNYGESCLFQCGHCLDDITCNNINGTCPGGCMAGWQNTDKCDKQCRNGTFGVRCTHTCTENCLNNEICNKSDGGCRNCAPGWEGHLCDKTCGIGQYGLKCQHKCGHCFKAEQCFHTNGSCSGGCMEGYRGEMCSESSVGSTQDPTTPFIAVIGILVVIIVVLITIIAVGVVILRNARKTNKANSKLNEIDMYDSPTAKPENNVYDVISTS</sequence>
<dbReference type="SUPFAM" id="SSF57184">
    <property type="entry name" value="Growth factor receptor domain"/>
    <property type="match status" value="1"/>
</dbReference>
<dbReference type="InterPro" id="IPR009030">
    <property type="entry name" value="Growth_fac_rcpt_cys_sf"/>
</dbReference>
<dbReference type="GO" id="GO:0005044">
    <property type="term" value="F:scavenger receptor activity"/>
    <property type="evidence" value="ECO:0007669"/>
    <property type="project" value="InterPro"/>
</dbReference>
<feature type="transmembrane region" description="Helical" evidence="2">
    <location>
        <begin position="7"/>
        <end position="27"/>
    </location>
</feature>
<feature type="domain" description="EGF-like" evidence="3">
    <location>
        <begin position="335"/>
        <end position="370"/>
    </location>
</feature>
<dbReference type="InterPro" id="IPR008979">
    <property type="entry name" value="Galactose-bd-like_sf"/>
</dbReference>
<name>A0A8W8NWD2_MAGGI</name>
<dbReference type="EnsemblMetazoa" id="G7718.1">
    <property type="protein sequence ID" value="G7718.1:cds"/>
    <property type="gene ID" value="G7718"/>
</dbReference>
<dbReference type="Proteomes" id="UP000005408">
    <property type="component" value="Unassembled WGS sequence"/>
</dbReference>
<keyword evidence="2" id="KW-1133">Transmembrane helix</keyword>
<keyword evidence="2" id="KW-0812">Transmembrane</keyword>
<evidence type="ECO:0000313" key="5">
    <source>
        <dbReference type="Proteomes" id="UP000005408"/>
    </source>
</evidence>
<reference evidence="4" key="1">
    <citation type="submission" date="2022-08" db="UniProtKB">
        <authorList>
            <consortium name="EnsemblMetazoa"/>
        </authorList>
    </citation>
    <scope>IDENTIFICATION</scope>
    <source>
        <strain evidence="4">05x7-T-G4-1.051#20</strain>
    </source>
</reference>
<evidence type="ECO:0000256" key="1">
    <source>
        <dbReference type="ARBA" id="ARBA00022536"/>
    </source>
</evidence>
<feature type="domain" description="EGF-like" evidence="3">
    <location>
        <begin position="243"/>
        <end position="274"/>
    </location>
</feature>
<protein>
    <recommendedName>
        <fullName evidence="3">EGF-like domain-containing protein</fullName>
    </recommendedName>
</protein>
<organism evidence="4 5">
    <name type="scientific">Magallana gigas</name>
    <name type="common">Pacific oyster</name>
    <name type="synonym">Crassostrea gigas</name>
    <dbReference type="NCBI Taxonomy" id="29159"/>
    <lineage>
        <taxon>Eukaryota</taxon>
        <taxon>Metazoa</taxon>
        <taxon>Spiralia</taxon>
        <taxon>Lophotrochozoa</taxon>
        <taxon>Mollusca</taxon>
        <taxon>Bivalvia</taxon>
        <taxon>Autobranchia</taxon>
        <taxon>Pteriomorphia</taxon>
        <taxon>Ostreida</taxon>
        <taxon>Ostreoidea</taxon>
        <taxon>Ostreidae</taxon>
        <taxon>Magallana</taxon>
    </lineage>
</organism>
<dbReference type="AlphaFoldDB" id="A0A8W8NWD2"/>
<feature type="transmembrane region" description="Helical" evidence="2">
    <location>
        <begin position="519"/>
        <end position="544"/>
    </location>
</feature>
<evidence type="ECO:0000313" key="4">
    <source>
        <dbReference type="EnsemblMetazoa" id="G7718.1:cds"/>
    </source>
</evidence>
<feature type="domain" description="EGF-like" evidence="3">
    <location>
        <begin position="428"/>
        <end position="459"/>
    </location>
</feature>
<dbReference type="OMA" id="TRCDNIN"/>
<dbReference type="Gene3D" id="2.170.300.10">
    <property type="entry name" value="Tie2 ligand-binding domain superfamily"/>
    <property type="match status" value="2"/>
</dbReference>
<dbReference type="PANTHER" id="PTHR24043">
    <property type="entry name" value="SCAVENGER RECEPTOR CLASS F"/>
    <property type="match status" value="1"/>
</dbReference>
<proteinExistence type="predicted"/>
<dbReference type="InterPro" id="IPR000742">
    <property type="entry name" value="EGF"/>
</dbReference>
<evidence type="ECO:0000259" key="3">
    <source>
        <dbReference type="SMART" id="SM00181"/>
    </source>
</evidence>
<dbReference type="OrthoDB" id="6130531at2759"/>
<evidence type="ECO:0000256" key="2">
    <source>
        <dbReference type="SAM" id="Phobius"/>
    </source>
</evidence>
<dbReference type="Pfam" id="PF22633">
    <property type="entry name" value="F5_F8_type_C_2"/>
    <property type="match status" value="1"/>
</dbReference>
<accession>A0A8W8NWD2</accession>
<dbReference type="SMART" id="SM00181">
    <property type="entry name" value="EGF"/>
    <property type="match status" value="6"/>
</dbReference>
<keyword evidence="2" id="KW-0472">Membrane</keyword>
<dbReference type="Gene3D" id="2.60.120.260">
    <property type="entry name" value="Galactose-binding domain-like"/>
    <property type="match status" value="1"/>
</dbReference>
<feature type="domain" description="EGF-like" evidence="3">
    <location>
        <begin position="285"/>
        <end position="320"/>
    </location>
</feature>
<feature type="domain" description="EGF-like" evidence="3">
    <location>
        <begin position="470"/>
        <end position="505"/>
    </location>
</feature>
<keyword evidence="5" id="KW-1185">Reference proteome</keyword>
<keyword evidence="1" id="KW-0245">EGF-like domain</keyword>
<dbReference type="InterPro" id="IPR042635">
    <property type="entry name" value="MEGF10/SREC1/2-like"/>
</dbReference>
<dbReference type="PANTHER" id="PTHR24043:SF8">
    <property type="entry name" value="EGF-LIKE DOMAIN-CONTAINING PROTEIN"/>
    <property type="match status" value="1"/>
</dbReference>
<dbReference type="SUPFAM" id="SSF49785">
    <property type="entry name" value="Galactose-binding domain-like"/>
    <property type="match status" value="1"/>
</dbReference>
<feature type="domain" description="EGF-like" evidence="3">
    <location>
        <begin position="377"/>
        <end position="413"/>
    </location>
</feature>